<feature type="transmembrane region" description="Helical" evidence="1">
    <location>
        <begin position="184"/>
        <end position="205"/>
    </location>
</feature>
<sequence>MQYQIKYCGETYDYFDRTKAEALLSALFKGNKEKIDLFLSSKNFIIAKSVDESKAALIDSKFKAVGIKLHCIDISQSTTTASDNSNSKKISTALNNSYSILKKIRSVVMNDTAISVSSKKEWGLYLTLLSALFGSFWLAPWYDRWFFDKSISFNFPGKTNGIVGLILCMPLYVRGFIEFKHISIYRCVVFLLNWLLCATICQIILGKENSTVNDATAFCLFGGILLTWLGIRSVAGFCWLFFIVIALLNLTFNSDLPGPTGFLFLACGFFSLMFQLDLVPAEMYYKFKEEFKGIDPKTIETIREDVSSAAEKVSAATIAAAKMAAKSTVGG</sequence>
<keyword evidence="3" id="KW-1185">Reference proteome</keyword>
<evidence type="ECO:0000313" key="3">
    <source>
        <dbReference type="Proteomes" id="UP000006250"/>
    </source>
</evidence>
<feature type="transmembrane region" description="Helical" evidence="1">
    <location>
        <begin position="258"/>
        <end position="279"/>
    </location>
</feature>
<proteinExistence type="predicted"/>
<dbReference type="AlphaFoldDB" id="E1JT40"/>
<protein>
    <submittedName>
        <fullName evidence="2">Uncharacterized protein</fullName>
    </submittedName>
</protein>
<feature type="transmembrane region" description="Helical" evidence="1">
    <location>
        <begin position="122"/>
        <end position="139"/>
    </location>
</feature>
<keyword evidence="1" id="KW-0812">Transmembrane</keyword>
<keyword evidence="1" id="KW-0472">Membrane</keyword>
<accession>E1JT40</accession>
<dbReference type="Proteomes" id="UP000006250">
    <property type="component" value="Unassembled WGS sequence"/>
</dbReference>
<organism evidence="2 3">
    <name type="scientific">Solidesulfovibrio fructosivorans JJ]</name>
    <dbReference type="NCBI Taxonomy" id="596151"/>
    <lineage>
        <taxon>Bacteria</taxon>
        <taxon>Pseudomonadati</taxon>
        <taxon>Thermodesulfobacteriota</taxon>
        <taxon>Desulfovibrionia</taxon>
        <taxon>Desulfovibrionales</taxon>
        <taxon>Desulfovibrionaceae</taxon>
        <taxon>Solidesulfovibrio</taxon>
    </lineage>
</organism>
<dbReference type="EMBL" id="AECZ01000004">
    <property type="protein sequence ID" value="EFL52300.1"/>
    <property type="molecule type" value="Genomic_DNA"/>
</dbReference>
<keyword evidence="1" id="KW-1133">Transmembrane helix</keyword>
<feature type="transmembrane region" description="Helical" evidence="1">
    <location>
        <begin position="159"/>
        <end position="177"/>
    </location>
</feature>
<name>E1JT40_SOLFR</name>
<gene>
    <name evidence="2" type="ORF">DesfrDRAFT_0789</name>
</gene>
<reference evidence="2 3" key="1">
    <citation type="submission" date="2010-08" db="EMBL/GenBank/DDBJ databases">
        <title>The draft genome of Desulfovibrio fructosovorans JJ.</title>
        <authorList>
            <consortium name="US DOE Joint Genome Institute (JGI-PGF)"/>
            <person name="Lucas S."/>
            <person name="Copeland A."/>
            <person name="Lapidus A."/>
            <person name="Cheng J.-F."/>
            <person name="Bruce D."/>
            <person name="Goodwin L."/>
            <person name="Pitluck S."/>
            <person name="Land M.L."/>
            <person name="Hauser L."/>
            <person name="Chang Y.-J."/>
            <person name="Jeffries C."/>
            <person name="Wall J.D."/>
            <person name="Stahl D.A."/>
            <person name="Arkin A.P."/>
            <person name="Dehal P."/>
            <person name="Stolyar S.M."/>
            <person name="Hazen T.C."/>
            <person name="Woyke T.J."/>
        </authorList>
    </citation>
    <scope>NUCLEOTIDE SEQUENCE [LARGE SCALE GENOMIC DNA]</scope>
    <source>
        <strain evidence="2 3">JJ</strain>
    </source>
</reference>
<dbReference type="STRING" id="596151.DesfrDRAFT_0789"/>
<comment type="caution">
    <text evidence="2">The sequence shown here is derived from an EMBL/GenBank/DDBJ whole genome shotgun (WGS) entry which is preliminary data.</text>
</comment>
<evidence type="ECO:0000313" key="2">
    <source>
        <dbReference type="EMBL" id="EFL52300.1"/>
    </source>
</evidence>
<evidence type="ECO:0000256" key="1">
    <source>
        <dbReference type="SAM" id="Phobius"/>
    </source>
</evidence>